<proteinExistence type="predicted"/>
<feature type="compositionally biased region" description="Basic residues" evidence="1">
    <location>
        <begin position="379"/>
        <end position="389"/>
    </location>
</feature>
<organism evidence="2">
    <name type="scientific">viral metagenome</name>
    <dbReference type="NCBI Taxonomy" id="1070528"/>
    <lineage>
        <taxon>unclassified sequences</taxon>
        <taxon>metagenomes</taxon>
        <taxon>organismal metagenomes</taxon>
    </lineage>
</organism>
<dbReference type="EMBL" id="MN739236">
    <property type="protein sequence ID" value="QHS94959.1"/>
    <property type="molecule type" value="Genomic_DNA"/>
</dbReference>
<accession>A0A6C0BTR5</accession>
<sequence>MEDSKAREDFIKIIDEFCSDLKTSFPEETEEDIKRLYSEENQINYDSIFEHCKNIYPERFFDILYQNEDIFKNDELDLTFLPGIDFKILWNLDDVSDTIKETIWKYLQLILFATVGNINDGKSFGDTAKLFEAINENDFKDKLKETMENIQNTFENKDTETSNNINDAMPNLEGFQEHISSMLEGKIGQLAKEIAEETAEEMAKELGDVESTDDVLKAMMKNPSKIMGLVKKAGSKLDEKIKSGEIKKSELMEEAGELLKKVENMPGMGNINKILKQMGVDGMPGMPNLGRKAKFNTGAFKSHMEREMKREKMLERIAKNAEQKKIQKEQDKINQEEAKKKDEEYNKWLDEGGLEEILFSLGEKPEKSSRNQNTNKQNNPKKKKKKGKK</sequence>
<protein>
    <submittedName>
        <fullName evidence="2">Uncharacterized protein</fullName>
    </submittedName>
</protein>
<evidence type="ECO:0000256" key="1">
    <source>
        <dbReference type="SAM" id="MobiDB-lite"/>
    </source>
</evidence>
<evidence type="ECO:0000313" key="2">
    <source>
        <dbReference type="EMBL" id="QHS94959.1"/>
    </source>
</evidence>
<name>A0A6C0BTR5_9ZZZZ</name>
<reference evidence="2" key="1">
    <citation type="journal article" date="2020" name="Nature">
        <title>Giant virus diversity and host interactions through global metagenomics.</title>
        <authorList>
            <person name="Schulz F."/>
            <person name="Roux S."/>
            <person name="Paez-Espino D."/>
            <person name="Jungbluth S."/>
            <person name="Walsh D.A."/>
            <person name="Denef V.J."/>
            <person name="McMahon K.D."/>
            <person name="Konstantinidis K.T."/>
            <person name="Eloe-Fadrosh E.A."/>
            <person name="Kyrpides N.C."/>
            <person name="Woyke T."/>
        </authorList>
    </citation>
    <scope>NUCLEOTIDE SEQUENCE</scope>
    <source>
        <strain evidence="2">GVMAG-M-3300018428-16</strain>
    </source>
</reference>
<feature type="region of interest" description="Disordered" evidence="1">
    <location>
        <begin position="317"/>
        <end position="346"/>
    </location>
</feature>
<dbReference type="AlphaFoldDB" id="A0A6C0BTR5"/>
<feature type="region of interest" description="Disordered" evidence="1">
    <location>
        <begin position="359"/>
        <end position="389"/>
    </location>
</feature>